<sequence>MAAKWWTDALVDQLLHEDAPHGDLTTEALGIADAPARLTMAMRAPSTLCGVELAADIFAKAGARAEVLAAAGARVAAGAPILEAQGSAGPILLAWKVAQTLVEYLSGIATATAAIVDAARAVDPDVAVVTTRKTFPGTKRMMIAAIKAGGALPHRLGLSETLLVFPEHRAFLADPAAAVAALGLAVPEKKVVVEVVSLEEAREALAALPDVLQCEKMTPDGIRAVCALVAAAGQPIVVAAAGGVNAANAADYVAAGARVLVTSAPYWAKPADVKVTITPA</sequence>
<dbReference type="Pfam" id="PF01729">
    <property type="entry name" value="QRPTase_C"/>
    <property type="match status" value="1"/>
</dbReference>
<dbReference type="PANTHER" id="PTHR32179">
    <property type="entry name" value="NICOTINATE-NUCLEOTIDE PYROPHOSPHORYLASE [CARBOXYLATING]"/>
    <property type="match status" value="1"/>
</dbReference>
<organism evidence="8 9">
    <name type="scientific">Xanthobacter tagetidis</name>
    <dbReference type="NCBI Taxonomy" id="60216"/>
    <lineage>
        <taxon>Bacteria</taxon>
        <taxon>Pseudomonadati</taxon>
        <taxon>Pseudomonadota</taxon>
        <taxon>Alphaproteobacteria</taxon>
        <taxon>Hyphomicrobiales</taxon>
        <taxon>Xanthobacteraceae</taxon>
        <taxon>Xanthobacter</taxon>
    </lineage>
</organism>
<dbReference type="EMBL" id="RCTF01000001">
    <property type="protein sequence ID" value="RLP81934.1"/>
    <property type="molecule type" value="Genomic_DNA"/>
</dbReference>
<dbReference type="InterPro" id="IPR036068">
    <property type="entry name" value="Nicotinate_pribotase-like_C"/>
</dbReference>
<evidence type="ECO:0000259" key="6">
    <source>
        <dbReference type="Pfam" id="PF01729"/>
    </source>
</evidence>
<evidence type="ECO:0000256" key="4">
    <source>
        <dbReference type="ARBA" id="ARBA00022679"/>
    </source>
</evidence>
<dbReference type="RefSeq" id="WP_121621748.1">
    <property type="nucleotide sequence ID" value="NZ_JACIIW010000004.1"/>
</dbReference>
<evidence type="ECO:0000256" key="2">
    <source>
        <dbReference type="ARBA" id="ARBA00019205"/>
    </source>
</evidence>
<keyword evidence="9" id="KW-1185">Reference proteome</keyword>
<dbReference type="PIRSF" id="PIRSF006250">
    <property type="entry name" value="NadC_ModD"/>
    <property type="match status" value="1"/>
</dbReference>
<comment type="similarity">
    <text evidence="1 5">Belongs to the NadC/ModD family.</text>
</comment>
<dbReference type="Pfam" id="PF02749">
    <property type="entry name" value="QRPTase_N"/>
    <property type="match status" value="1"/>
</dbReference>
<dbReference type="InterPro" id="IPR006242">
    <property type="entry name" value="ModD"/>
</dbReference>
<dbReference type="PANTHER" id="PTHR32179:SF4">
    <property type="entry name" value="PYROPHOSPHORYLASE MODD-RELATED"/>
    <property type="match status" value="1"/>
</dbReference>
<accession>A0A3L7AP74</accession>
<dbReference type="FunFam" id="3.20.20.70:FF:000030">
    <property type="entry name" value="Nicotinate-nucleotide pyrophosphorylase, carboxylating"/>
    <property type="match status" value="1"/>
</dbReference>
<dbReference type="GO" id="GO:0034213">
    <property type="term" value="P:quinolinate catabolic process"/>
    <property type="evidence" value="ECO:0007669"/>
    <property type="project" value="TreeGrafter"/>
</dbReference>
<dbReference type="InterPro" id="IPR022412">
    <property type="entry name" value="Quinolinate_PRibosylTrfase_N"/>
</dbReference>
<name>A0A3L7AP74_9HYPH</name>
<dbReference type="InterPro" id="IPR027277">
    <property type="entry name" value="NadC/ModD"/>
</dbReference>
<dbReference type="GO" id="GO:0009435">
    <property type="term" value="P:NAD+ biosynthetic process"/>
    <property type="evidence" value="ECO:0007669"/>
    <property type="project" value="InterPro"/>
</dbReference>
<evidence type="ECO:0000256" key="5">
    <source>
        <dbReference type="PIRNR" id="PIRNR006250"/>
    </source>
</evidence>
<feature type="domain" description="Quinolinate phosphoribosyl transferase N-terminal" evidence="7">
    <location>
        <begin position="23"/>
        <end position="106"/>
    </location>
</feature>
<gene>
    <name evidence="8" type="primary">modD</name>
    <name evidence="8" type="ORF">D9R14_02820</name>
</gene>
<evidence type="ECO:0000256" key="3">
    <source>
        <dbReference type="ARBA" id="ARBA00022676"/>
    </source>
</evidence>
<evidence type="ECO:0000313" key="9">
    <source>
        <dbReference type="Proteomes" id="UP000269692"/>
    </source>
</evidence>
<dbReference type="InterPro" id="IPR002638">
    <property type="entry name" value="Quinolinate_PRibosylTrfase_C"/>
</dbReference>
<feature type="domain" description="Quinolinate phosphoribosyl transferase C-terminal" evidence="6">
    <location>
        <begin position="108"/>
        <end position="275"/>
    </location>
</feature>
<comment type="caution">
    <text evidence="8">The sequence shown here is derived from an EMBL/GenBank/DDBJ whole genome shotgun (WGS) entry which is preliminary data.</text>
</comment>
<dbReference type="InterPro" id="IPR037128">
    <property type="entry name" value="Quinolinate_PRibosylTase_N_sf"/>
</dbReference>
<dbReference type="GO" id="GO:0004514">
    <property type="term" value="F:nicotinate-nucleotide diphosphorylase (carboxylating) activity"/>
    <property type="evidence" value="ECO:0007669"/>
    <property type="project" value="InterPro"/>
</dbReference>
<dbReference type="OrthoDB" id="8216773at2"/>
<dbReference type="NCBIfam" id="TIGR01334">
    <property type="entry name" value="modD"/>
    <property type="match status" value="1"/>
</dbReference>
<evidence type="ECO:0000259" key="7">
    <source>
        <dbReference type="Pfam" id="PF02749"/>
    </source>
</evidence>
<dbReference type="InterPro" id="IPR013785">
    <property type="entry name" value="Aldolase_TIM"/>
</dbReference>
<evidence type="ECO:0000313" key="8">
    <source>
        <dbReference type="EMBL" id="RLP81934.1"/>
    </source>
</evidence>
<keyword evidence="3 5" id="KW-0328">Glycosyltransferase</keyword>
<dbReference type="SUPFAM" id="SSF51690">
    <property type="entry name" value="Nicotinate/Quinolinate PRTase C-terminal domain-like"/>
    <property type="match status" value="1"/>
</dbReference>
<proteinExistence type="inferred from homology"/>
<keyword evidence="4 5" id="KW-0808">Transferase</keyword>
<dbReference type="SUPFAM" id="SSF54675">
    <property type="entry name" value="Nicotinate/Quinolinate PRTase N-terminal domain-like"/>
    <property type="match status" value="1"/>
</dbReference>
<dbReference type="Proteomes" id="UP000269692">
    <property type="component" value="Unassembled WGS sequence"/>
</dbReference>
<protein>
    <recommendedName>
        <fullName evidence="2">Putative pyrophosphorylase ModD</fullName>
    </recommendedName>
</protein>
<dbReference type="AlphaFoldDB" id="A0A3L7AP74"/>
<reference evidence="8 9" key="1">
    <citation type="submission" date="2018-10" db="EMBL/GenBank/DDBJ databases">
        <title>Xanthobacter tagetidis genome sequencing and assembly.</title>
        <authorList>
            <person name="Maclea K.S."/>
            <person name="Goen A.E."/>
            <person name="Fatima S.A."/>
        </authorList>
    </citation>
    <scope>NUCLEOTIDE SEQUENCE [LARGE SCALE GENOMIC DNA]</scope>
    <source>
        <strain evidence="8 9">ATCC 700314</strain>
    </source>
</reference>
<dbReference type="Gene3D" id="3.20.20.70">
    <property type="entry name" value="Aldolase class I"/>
    <property type="match status" value="1"/>
</dbReference>
<evidence type="ECO:0000256" key="1">
    <source>
        <dbReference type="ARBA" id="ARBA00009400"/>
    </source>
</evidence>
<dbReference type="GO" id="GO:0005737">
    <property type="term" value="C:cytoplasm"/>
    <property type="evidence" value="ECO:0007669"/>
    <property type="project" value="TreeGrafter"/>
</dbReference>
<dbReference type="Gene3D" id="3.90.1170.20">
    <property type="entry name" value="Quinolinate phosphoribosyl transferase, N-terminal domain"/>
    <property type="match status" value="1"/>
</dbReference>